<evidence type="ECO:0000256" key="1">
    <source>
        <dbReference type="SAM" id="MobiDB-lite"/>
    </source>
</evidence>
<gene>
    <name evidence="2" type="ORF">ACFOLH_18105</name>
</gene>
<keyword evidence="3" id="KW-1185">Reference proteome</keyword>
<evidence type="ECO:0000313" key="3">
    <source>
        <dbReference type="Proteomes" id="UP001595685"/>
    </source>
</evidence>
<sequence length="128" mass="13790">MPEDAPDGLRQQARAAAIVAPGLAALAWLEDTLAGRFEAAWGGLDPEFRLALVQQWLSSDPGVLGLVEEDRDALAGQLASARPSHWLWRAHGQKVLRRDVERLWSEVCAGSGTGSGPDRAPSPRTCRP</sequence>
<evidence type="ECO:0000313" key="2">
    <source>
        <dbReference type="EMBL" id="MFC3690264.1"/>
    </source>
</evidence>
<accession>A0ABV7WKG3</accession>
<comment type="caution">
    <text evidence="2">The sequence shown here is derived from an EMBL/GenBank/DDBJ whole genome shotgun (WGS) entry which is preliminary data.</text>
</comment>
<feature type="region of interest" description="Disordered" evidence="1">
    <location>
        <begin position="109"/>
        <end position="128"/>
    </location>
</feature>
<proteinExistence type="predicted"/>
<dbReference type="Proteomes" id="UP001595685">
    <property type="component" value="Unassembled WGS sequence"/>
</dbReference>
<name>A0ABV7WKG3_9MICO</name>
<protein>
    <submittedName>
        <fullName evidence="2">Uncharacterized protein</fullName>
    </submittedName>
</protein>
<reference evidence="3" key="1">
    <citation type="journal article" date="2019" name="Int. J. Syst. Evol. Microbiol.">
        <title>The Global Catalogue of Microorganisms (GCM) 10K type strain sequencing project: providing services to taxonomists for standard genome sequencing and annotation.</title>
        <authorList>
            <consortium name="The Broad Institute Genomics Platform"/>
            <consortium name="The Broad Institute Genome Sequencing Center for Infectious Disease"/>
            <person name="Wu L."/>
            <person name="Ma J."/>
        </authorList>
    </citation>
    <scope>NUCLEOTIDE SEQUENCE [LARGE SCALE GENOMIC DNA]</scope>
    <source>
        <strain evidence="3">NCAIM B.02333</strain>
    </source>
</reference>
<dbReference type="EMBL" id="JBHRWW010000019">
    <property type="protein sequence ID" value="MFC3690264.1"/>
    <property type="molecule type" value="Genomic_DNA"/>
</dbReference>
<dbReference type="RefSeq" id="WP_340289289.1">
    <property type="nucleotide sequence ID" value="NZ_JBBEOI010000006.1"/>
</dbReference>
<organism evidence="2 3">
    <name type="scientific">Aquipuribacter hungaricus</name>
    <dbReference type="NCBI Taxonomy" id="545624"/>
    <lineage>
        <taxon>Bacteria</taxon>
        <taxon>Bacillati</taxon>
        <taxon>Actinomycetota</taxon>
        <taxon>Actinomycetes</taxon>
        <taxon>Micrococcales</taxon>
        <taxon>Intrasporangiaceae</taxon>
        <taxon>Aquipuribacter</taxon>
    </lineage>
</organism>